<reference evidence="3" key="1">
    <citation type="journal article" date="2019" name="Int. J. Syst. Evol. Microbiol.">
        <title>The Global Catalogue of Microorganisms (GCM) 10K type strain sequencing project: providing services to taxonomists for standard genome sequencing and annotation.</title>
        <authorList>
            <consortium name="The Broad Institute Genomics Platform"/>
            <consortium name="The Broad Institute Genome Sequencing Center for Infectious Disease"/>
            <person name="Wu L."/>
            <person name="Ma J."/>
        </authorList>
    </citation>
    <scope>NUCLEOTIDE SEQUENCE [LARGE SCALE GENOMIC DNA]</scope>
    <source>
        <strain evidence="3">CGMCC 1.10106</strain>
    </source>
</reference>
<sequence length="462" mass="49455">MITGAYDLASLGYLQEEYFVSGEATSYTSVNPMREDGRWTVSSSGKAEYTTRLVVMRPSDPAKFNGTVLVEWLNVSGGLDAPADWFMAHRELIRAGYAYVAVSAQRVGVEGGASLGYDMSLKKIAPERYRSLHHPGDAFAYDIFSQAGRLVRGSASSGAGAGAGAGILGPLIAKHVLAAGESQSAHFMTTYVNAVDPVARVFDGFLIHSRFSGSAPLDGSSIIGRVDPRMPAVVKFRSDLRVPVLTFITETDLVGGARSGYWAARQPDTARLRVWEVPGTAHADIYTLQVAPIDSGLLLIDRLAAAYTPTTNLMGAKLTKPFNFAPQHHYVLQAAIVALDRWVSTGKAPSKAPRMALTQGTTPQPVLDANALATGGIRTPWIDVPSARTSGASGGIGIMASLFGSGELFDAQTLVRLYPGGKAEYLKRFSVALDRSIQARFILPADRQEILDLAAARYRSAR</sequence>
<feature type="domain" description="Alpha/beta hydrolase" evidence="1">
    <location>
        <begin position="5"/>
        <end position="451"/>
    </location>
</feature>
<keyword evidence="3" id="KW-1185">Reference proteome</keyword>
<dbReference type="Pfam" id="PF20091">
    <property type="entry name" value="Abhydrolase_10"/>
    <property type="match status" value="1"/>
</dbReference>
<dbReference type="InterPro" id="IPR045394">
    <property type="entry name" value="Abhydrolase_dom"/>
</dbReference>
<organism evidence="2 3">
    <name type="scientific">Sphingomonas psychrolutea</name>
    <dbReference type="NCBI Taxonomy" id="1259676"/>
    <lineage>
        <taxon>Bacteria</taxon>
        <taxon>Pseudomonadati</taxon>
        <taxon>Pseudomonadota</taxon>
        <taxon>Alphaproteobacteria</taxon>
        <taxon>Sphingomonadales</taxon>
        <taxon>Sphingomonadaceae</taxon>
        <taxon>Sphingomonas</taxon>
    </lineage>
</organism>
<name>A0ABQ1G4S2_9SPHN</name>
<evidence type="ECO:0000313" key="3">
    <source>
        <dbReference type="Proteomes" id="UP000618591"/>
    </source>
</evidence>
<dbReference type="EMBL" id="BMDW01000002">
    <property type="protein sequence ID" value="GGA36708.1"/>
    <property type="molecule type" value="Genomic_DNA"/>
</dbReference>
<evidence type="ECO:0000313" key="2">
    <source>
        <dbReference type="EMBL" id="GGA36708.1"/>
    </source>
</evidence>
<accession>A0ABQ1G4S2</accession>
<dbReference type="Proteomes" id="UP000618591">
    <property type="component" value="Unassembled WGS sequence"/>
</dbReference>
<proteinExistence type="predicted"/>
<protein>
    <recommendedName>
        <fullName evidence="1">Alpha/beta hydrolase domain-containing protein</fullName>
    </recommendedName>
</protein>
<comment type="caution">
    <text evidence="2">The sequence shown here is derived from an EMBL/GenBank/DDBJ whole genome shotgun (WGS) entry which is preliminary data.</text>
</comment>
<gene>
    <name evidence="2" type="ORF">GCM10011395_03790</name>
</gene>
<evidence type="ECO:0000259" key="1">
    <source>
        <dbReference type="Pfam" id="PF20091"/>
    </source>
</evidence>